<feature type="transmembrane region" description="Helical" evidence="6">
    <location>
        <begin position="276"/>
        <end position="292"/>
    </location>
</feature>
<evidence type="ECO:0000256" key="6">
    <source>
        <dbReference type="SAM" id="Phobius"/>
    </source>
</evidence>
<evidence type="ECO:0000256" key="2">
    <source>
        <dbReference type="ARBA" id="ARBA00009773"/>
    </source>
</evidence>
<evidence type="ECO:0000313" key="7">
    <source>
        <dbReference type="EMBL" id="CDZ99207.1"/>
    </source>
</evidence>
<dbReference type="Proteomes" id="UP000044136">
    <property type="component" value="Unassembled WGS sequence"/>
</dbReference>
<evidence type="ECO:0000256" key="5">
    <source>
        <dbReference type="ARBA" id="ARBA00023136"/>
    </source>
</evidence>
<feature type="transmembrane region" description="Helical" evidence="6">
    <location>
        <begin position="12"/>
        <end position="30"/>
    </location>
</feature>
<dbReference type="HOGENOM" id="CLU_031275_8_2_9"/>
<dbReference type="eggNOG" id="COG0628">
    <property type="taxonomic scope" value="Bacteria"/>
</dbReference>
<evidence type="ECO:0000256" key="1">
    <source>
        <dbReference type="ARBA" id="ARBA00004141"/>
    </source>
</evidence>
<accession>A0A078M1F5</accession>
<keyword evidence="3 6" id="KW-0812">Transmembrane</keyword>
<gene>
    <name evidence="7" type="ORF">BN1048_00333</name>
</gene>
<feature type="transmembrane region" description="Helical" evidence="6">
    <location>
        <begin position="312"/>
        <end position="339"/>
    </location>
</feature>
<organism evidence="7 8">
    <name type="scientific">Jeotgalicoccus saudimassiliensis</name>
    <dbReference type="NCBI Taxonomy" id="1461582"/>
    <lineage>
        <taxon>Bacteria</taxon>
        <taxon>Bacillati</taxon>
        <taxon>Bacillota</taxon>
        <taxon>Bacilli</taxon>
        <taxon>Bacillales</taxon>
        <taxon>Staphylococcaceae</taxon>
        <taxon>Jeotgalicoccus</taxon>
    </lineage>
</organism>
<dbReference type="GO" id="GO:0055085">
    <property type="term" value="P:transmembrane transport"/>
    <property type="evidence" value="ECO:0007669"/>
    <property type="project" value="TreeGrafter"/>
</dbReference>
<comment type="subcellular location">
    <subcellularLocation>
        <location evidence="1">Membrane</location>
        <topology evidence="1">Multi-pass membrane protein</topology>
    </subcellularLocation>
</comment>
<sequence>MTNKLWFQSGIALIITFVLILLVMQVQIIFEPFITIIMTIFFPVLIGGLLYYITEPIQRFLEKRNAHRLVSILAIFIIIMIVITIVALTVAPMVTEQVQNLISRLPILQSEVQNITNYLLSQRERLPFDIDLESVTQDALDMGTNMLSGFVSNAITIVTSTVSVLLTLVLGPFFFFFMLKDHNKFIPAMTSPFSGKFKEFLMGLLYDIDKTLRSFIQGQMLVSFILCIILYIGYTIIGLDYALLLAIFALFMNIVPFVGPWVAFIPAGLLALIQDPIMFIWVSLITLIAQQIESNLITPNVMGQSLALHPLTVITIVLAAGNIAGFIGILVAIPTYAVIKTIIQNIWKYRTNLKDTMLTDMTKPSR</sequence>
<proteinExistence type="inferred from homology"/>
<comment type="similarity">
    <text evidence="2">Belongs to the autoinducer-2 exporter (AI-2E) (TC 2.A.86) family.</text>
</comment>
<dbReference type="AlphaFoldDB" id="A0A078M1F5"/>
<dbReference type="PANTHER" id="PTHR21716:SF69">
    <property type="entry name" value="TRANSPORT PROTEIN YUBA-RELATED"/>
    <property type="match status" value="1"/>
</dbReference>
<evidence type="ECO:0000313" key="8">
    <source>
        <dbReference type="Proteomes" id="UP000044136"/>
    </source>
</evidence>
<dbReference type="RefSeq" id="WP_035807725.1">
    <property type="nucleotide sequence ID" value="NZ_CCSE01000001.1"/>
</dbReference>
<reference evidence="7 8" key="1">
    <citation type="submission" date="2014-07" db="EMBL/GenBank/DDBJ databases">
        <authorList>
            <person name="Urmite Genomes Urmite Genomes"/>
        </authorList>
    </citation>
    <scope>NUCLEOTIDE SEQUENCE [LARGE SCALE GENOMIC DNA]</scope>
    <source>
        <strain evidence="7 8">13MG44_air</strain>
    </source>
</reference>
<name>A0A078M1F5_9STAP</name>
<evidence type="ECO:0000256" key="3">
    <source>
        <dbReference type="ARBA" id="ARBA00022692"/>
    </source>
</evidence>
<dbReference type="STRING" id="1461582.BN1048_00333"/>
<feature type="transmembrane region" description="Helical" evidence="6">
    <location>
        <begin position="243"/>
        <end position="264"/>
    </location>
</feature>
<dbReference type="InterPro" id="IPR002549">
    <property type="entry name" value="AI-2E-like"/>
</dbReference>
<keyword evidence="4 6" id="KW-1133">Transmembrane helix</keyword>
<dbReference type="PANTHER" id="PTHR21716">
    <property type="entry name" value="TRANSMEMBRANE PROTEIN"/>
    <property type="match status" value="1"/>
</dbReference>
<feature type="transmembrane region" description="Helical" evidence="6">
    <location>
        <begin position="66"/>
        <end position="91"/>
    </location>
</feature>
<dbReference type="GO" id="GO:0016020">
    <property type="term" value="C:membrane"/>
    <property type="evidence" value="ECO:0007669"/>
    <property type="project" value="UniProtKB-SubCell"/>
</dbReference>
<dbReference type="Pfam" id="PF01594">
    <property type="entry name" value="AI-2E_transport"/>
    <property type="match status" value="1"/>
</dbReference>
<protein>
    <submittedName>
        <fullName evidence="7">Pheromone autoinducer 2 transporter</fullName>
    </submittedName>
</protein>
<feature type="transmembrane region" description="Helical" evidence="6">
    <location>
        <begin position="220"/>
        <end position="237"/>
    </location>
</feature>
<feature type="transmembrane region" description="Helical" evidence="6">
    <location>
        <begin position="36"/>
        <end position="54"/>
    </location>
</feature>
<dbReference type="OrthoDB" id="9793390at2"/>
<dbReference type="EMBL" id="CCSE01000001">
    <property type="protein sequence ID" value="CDZ99207.1"/>
    <property type="molecule type" value="Genomic_DNA"/>
</dbReference>
<keyword evidence="8" id="KW-1185">Reference proteome</keyword>
<keyword evidence="5 6" id="KW-0472">Membrane</keyword>
<evidence type="ECO:0000256" key="4">
    <source>
        <dbReference type="ARBA" id="ARBA00022989"/>
    </source>
</evidence>
<feature type="transmembrane region" description="Helical" evidence="6">
    <location>
        <begin position="154"/>
        <end position="179"/>
    </location>
</feature>